<keyword evidence="7 10" id="KW-0573">Peptidoglycan synthesis</keyword>
<dbReference type="EMBL" id="DMND01000239">
    <property type="protein sequence ID" value="HAN29556.1"/>
    <property type="molecule type" value="Genomic_DNA"/>
</dbReference>
<evidence type="ECO:0000256" key="5">
    <source>
        <dbReference type="ARBA" id="ARBA00022840"/>
    </source>
</evidence>
<feature type="domain" description="Mur ligase C-terminal" evidence="13">
    <location>
        <begin position="316"/>
        <end position="433"/>
    </location>
</feature>
<keyword evidence="5 10" id="KW-0067">ATP-binding</keyword>
<dbReference type="GO" id="GO:0071555">
    <property type="term" value="P:cell wall organization"/>
    <property type="evidence" value="ECO:0007669"/>
    <property type="project" value="UniProtKB-KW"/>
</dbReference>
<feature type="domain" description="Mur ligase N-terminal catalytic" evidence="12">
    <location>
        <begin position="25"/>
        <end position="71"/>
    </location>
</feature>
<dbReference type="GO" id="GO:0051301">
    <property type="term" value="P:cell division"/>
    <property type="evidence" value="ECO:0007669"/>
    <property type="project" value="UniProtKB-KW"/>
</dbReference>
<evidence type="ECO:0000256" key="3">
    <source>
        <dbReference type="ARBA" id="ARBA00022618"/>
    </source>
</evidence>
<name>A0A3C1KTN5_9GAMM</name>
<evidence type="ECO:0000256" key="6">
    <source>
        <dbReference type="ARBA" id="ARBA00022960"/>
    </source>
</evidence>
<evidence type="ECO:0000256" key="7">
    <source>
        <dbReference type="ARBA" id="ARBA00022984"/>
    </source>
</evidence>
<dbReference type="InterPro" id="IPR036565">
    <property type="entry name" value="Mur-like_cat_sf"/>
</dbReference>
<feature type="domain" description="Mur ligase central" evidence="14">
    <location>
        <begin position="106"/>
        <end position="293"/>
    </location>
</feature>
<evidence type="ECO:0000256" key="10">
    <source>
        <dbReference type="HAMAP-Rule" id="MF_02019"/>
    </source>
</evidence>
<sequence length="449" mass="46623">MMRDFHLGELCEPLQARLRGGDLTVSGVTTDSRKVAAGDLFVALQGEHFDGHDFLANVASAGAVAAVVGRDLDTPLALLQVTDTQRALGHLGAFNRGLFKSPVVAITGSAGKTTAKNLIAAVLSRRGPVLATEGNLNNEIGVPLTLLRLTPEHAFAVIEMGACREGDVAWLCELARPNIAVLLNAMPAHLEGFGSLEGVASAKGEIYTGLEGAGVAVVNADQPWAARWRSRAAGATVLDYGLEQAAAISAHSIQPRGAAGMTFVVTTPSGEAPVRLQLPGRHNVSNALAAVAVGLACELSLADITAALASVEPTAGRGTRVPGLGGSVLIDDTYNANPGSVRAAIDVLAGCPGRRTLVLGAMLELGEGSEQLHRDVWAYARERGIERRYAVGSDLRGAVEKFGGEWFADCDEVAAALRADLGAEDTVLIKGSRGVAMEHLLATLRETGN</sequence>
<keyword evidence="4 10" id="KW-0547">Nucleotide-binding</keyword>
<dbReference type="InterPro" id="IPR013221">
    <property type="entry name" value="Mur_ligase_cen"/>
</dbReference>
<dbReference type="Proteomes" id="UP000259273">
    <property type="component" value="Unassembled WGS sequence"/>
</dbReference>
<dbReference type="InterPro" id="IPR004101">
    <property type="entry name" value="Mur_ligase_C"/>
</dbReference>
<dbReference type="InterPro" id="IPR000713">
    <property type="entry name" value="Mur_ligase_N"/>
</dbReference>
<dbReference type="GO" id="GO:0047480">
    <property type="term" value="F:UDP-N-acetylmuramoyl-tripeptide-D-alanyl-D-alanine ligase activity"/>
    <property type="evidence" value="ECO:0007669"/>
    <property type="project" value="UniProtKB-UniRule"/>
</dbReference>
<dbReference type="InterPro" id="IPR036615">
    <property type="entry name" value="Mur_ligase_C_dom_sf"/>
</dbReference>
<dbReference type="GO" id="GO:0008766">
    <property type="term" value="F:UDP-N-acetylmuramoylalanyl-D-glutamyl-2,6-diaminopimelate-D-alanyl-D-alanine ligase activity"/>
    <property type="evidence" value="ECO:0007669"/>
    <property type="project" value="RHEA"/>
</dbReference>
<dbReference type="GO" id="GO:0008360">
    <property type="term" value="P:regulation of cell shape"/>
    <property type="evidence" value="ECO:0007669"/>
    <property type="project" value="UniProtKB-KW"/>
</dbReference>
<dbReference type="Gene3D" id="3.40.1190.10">
    <property type="entry name" value="Mur-like, catalytic domain"/>
    <property type="match status" value="1"/>
</dbReference>
<dbReference type="Gene3D" id="3.90.190.20">
    <property type="entry name" value="Mur ligase, C-terminal domain"/>
    <property type="match status" value="1"/>
</dbReference>
<dbReference type="HAMAP" id="MF_02019">
    <property type="entry name" value="MurF"/>
    <property type="match status" value="1"/>
</dbReference>
<evidence type="ECO:0000256" key="1">
    <source>
        <dbReference type="ARBA" id="ARBA00022490"/>
    </source>
</evidence>
<dbReference type="SUPFAM" id="SSF63418">
    <property type="entry name" value="MurE/MurF N-terminal domain"/>
    <property type="match status" value="1"/>
</dbReference>
<dbReference type="STRING" id="1121937.GCA_000423125_03048"/>
<dbReference type="InterPro" id="IPR035911">
    <property type="entry name" value="MurE/MurF_N"/>
</dbReference>
<evidence type="ECO:0000256" key="8">
    <source>
        <dbReference type="ARBA" id="ARBA00023306"/>
    </source>
</evidence>
<reference evidence="15 16" key="1">
    <citation type="journal article" date="2018" name="Nat. Biotechnol.">
        <title>A standardized bacterial taxonomy based on genome phylogeny substantially revises the tree of life.</title>
        <authorList>
            <person name="Parks D.H."/>
            <person name="Chuvochina M."/>
            <person name="Waite D.W."/>
            <person name="Rinke C."/>
            <person name="Skarshewski A."/>
            <person name="Chaumeil P.A."/>
            <person name="Hugenholtz P."/>
        </authorList>
    </citation>
    <scope>NUCLEOTIDE SEQUENCE [LARGE SCALE GENOMIC DNA]</scope>
    <source>
        <strain evidence="15">UBA9158</strain>
    </source>
</reference>
<accession>A0A3C1KTN5</accession>
<keyword evidence="2 10" id="KW-0436">Ligase</keyword>
<dbReference type="EC" id="6.3.2.10" evidence="10 11"/>
<evidence type="ECO:0000259" key="12">
    <source>
        <dbReference type="Pfam" id="PF01225"/>
    </source>
</evidence>
<comment type="subcellular location">
    <subcellularLocation>
        <location evidence="10 11">Cytoplasm</location>
    </subcellularLocation>
</comment>
<dbReference type="PANTHER" id="PTHR43024">
    <property type="entry name" value="UDP-N-ACETYLMURAMOYL-TRIPEPTIDE--D-ALANYL-D-ALANINE LIGASE"/>
    <property type="match status" value="1"/>
</dbReference>
<keyword evidence="1 10" id="KW-0963">Cytoplasm</keyword>
<dbReference type="UniPathway" id="UPA00219"/>
<dbReference type="SUPFAM" id="SSF53623">
    <property type="entry name" value="MurD-like peptide ligases, catalytic domain"/>
    <property type="match status" value="1"/>
</dbReference>
<evidence type="ECO:0000256" key="9">
    <source>
        <dbReference type="ARBA" id="ARBA00023316"/>
    </source>
</evidence>
<evidence type="ECO:0000256" key="4">
    <source>
        <dbReference type="ARBA" id="ARBA00022741"/>
    </source>
</evidence>
<feature type="binding site" evidence="10">
    <location>
        <begin position="108"/>
        <end position="114"/>
    </location>
    <ligand>
        <name>ATP</name>
        <dbReference type="ChEBI" id="CHEBI:30616"/>
    </ligand>
</feature>
<evidence type="ECO:0000313" key="15">
    <source>
        <dbReference type="EMBL" id="HAN29556.1"/>
    </source>
</evidence>
<comment type="pathway">
    <text evidence="10 11">Cell wall biogenesis; peptidoglycan biosynthesis.</text>
</comment>
<dbReference type="InterPro" id="IPR051046">
    <property type="entry name" value="MurCDEF_CellWall_CoF430Synth"/>
</dbReference>
<proteinExistence type="inferred from homology"/>
<dbReference type="NCBIfam" id="TIGR01143">
    <property type="entry name" value="murF"/>
    <property type="match status" value="1"/>
</dbReference>
<dbReference type="Pfam" id="PF02875">
    <property type="entry name" value="Mur_ligase_C"/>
    <property type="match status" value="1"/>
</dbReference>
<comment type="caution">
    <text evidence="15">The sequence shown here is derived from an EMBL/GenBank/DDBJ whole genome shotgun (WGS) entry which is preliminary data.</text>
</comment>
<evidence type="ECO:0000313" key="16">
    <source>
        <dbReference type="Proteomes" id="UP000259273"/>
    </source>
</evidence>
<evidence type="ECO:0000256" key="11">
    <source>
        <dbReference type="RuleBase" id="RU004136"/>
    </source>
</evidence>
<evidence type="ECO:0000256" key="2">
    <source>
        <dbReference type="ARBA" id="ARBA00022598"/>
    </source>
</evidence>
<dbReference type="Pfam" id="PF01225">
    <property type="entry name" value="Mur_ligase"/>
    <property type="match status" value="1"/>
</dbReference>
<dbReference type="GO" id="GO:0005524">
    <property type="term" value="F:ATP binding"/>
    <property type="evidence" value="ECO:0007669"/>
    <property type="project" value="UniProtKB-UniRule"/>
</dbReference>
<evidence type="ECO:0000259" key="14">
    <source>
        <dbReference type="Pfam" id="PF08245"/>
    </source>
</evidence>
<protein>
    <recommendedName>
        <fullName evidence="10 11">UDP-N-acetylmuramoyl-tripeptide--D-alanyl-D-alanine ligase</fullName>
        <ecNumber evidence="10 11">6.3.2.10</ecNumber>
    </recommendedName>
    <alternativeName>
        <fullName evidence="10">D-alanyl-D-alanine-adding enzyme</fullName>
    </alternativeName>
</protein>
<gene>
    <name evidence="10" type="primary">murF</name>
    <name evidence="15" type="ORF">DCP75_17885</name>
</gene>
<keyword evidence="9 10" id="KW-0961">Cell wall biogenesis/degradation</keyword>
<comment type="catalytic activity">
    <reaction evidence="10 11">
        <text>D-alanyl-D-alanine + UDP-N-acetyl-alpha-D-muramoyl-L-alanyl-gamma-D-glutamyl-meso-2,6-diaminopimelate + ATP = UDP-N-acetyl-alpha-D-muramoyl-L-alanyl-gamma-D-glutamyl-meso-2,6-diaminopimeloyl-D-alanyl-D-alanine + ADP + phosphate + H(+)</text>
        <dbReference type="Rhea" id="RHEA:28374"/>
        <dbReference type="ChEBI" id="CHEBI:15378"/>
        <dbReference type="ChEBI" id="CHEBI:30616"/>
        <dbReference type="ChEBI" id="CHEBI:43474"/>
        <dbReference type="ChEBI" id="CHEBI:57822"/>
        <dbReference type="ChEBI" id="CHEBI:61386"/>
        <dbReference type="ChEBI" id="CHEBI:83905"/>
        <dbReference type="ChEBI" id="CHEBI:456216"/>
        <dbReference type="EC" id="6.3.2.10"/>
    </reaction>
</comment>
<comment type="function">
    <text evidence="10 11">Involved in cell wall formation. Catalyzes the final step in the synthesis of UDP-N-acetylmuramoyl-pentapeptide, the precursor of murein.</text>
</comment>
<dbReference type="AlphaFoldDB" id="A0A3C1KTN5"/>
<dbReference type="SUPFAM" id="SSF53244">
    <property type="entry name" value="MurD-like peptide ligases, peptide-binding domain"/>
    <property type="match status" value="1"/>
</dbReference>
<keyword evidence="6 10" id="KW-0133">Cell shape</keyword>
<dbReference type="GO" id="GO:0009252">
    <property type="term" value="P:peptidoglycan biosynthetic process"/>
    <property type="evidence" value="ECO:0007669"/>
    <property type="project" value="UniProtKB-UniRule"/>
</dbReference>
<dbReference type="Gene3D" id="3.40.1390.10">
    <property type="entry name" value="MurE/MurF, N-terminal domain"/>
    <property type="match status" value="1"/>
</dbReference>
<evidence type="ECO:0000259" key="13">
    <source>
        <dbReference type="Pfam" id="PF02875"/>
    </source>
</evidence>
<organism evidence="15 16">
    <name type="scientific">Haliea salexigens</name>
    <dbReference type="NCBI Taxonomy" id="287487"/>
    <lineage>
        <taxon>Bacteria</taxon>
        <taxon>Pseudomonadati</taxon>
        <taxon>Pseudomonadota</taxon>
        <taxon>Gammaproteobacteria</taxon>
        <taxon>Cellvibrionales</taxon>
        <taxon>Halieaceae</taxon>
        <taxon>Haliea</taxon>
    </lineage>
</organism>
<dbReference type="PANTHER" id="PTHR43024:SF1">
    <property type="entry name" value="UDP-N-ACETYLMURAMOYL-TRIPEPTIDE--D-ALANYL-D-ALANINE LIGASE"/>
    <property type="match status" value="1"/>
</dbReference>
<dbReference type="Pfam" id="PF08245">
    <property type="entry name" value="Mur_ligase_M"/>
    <property type="match status" value="1"/>
</dbReference>
<comment type="similarity">
    <text evidence="10">Belongs to the MurCDEF family. MurF subfamily.</text>
</comment>
<keyword evidence="8 10" id="KW-0131">Cell cycle</keyword>
<keyword evidence="3 10" id="KW-0132">Cell division</keyword>
<dbReference type="InterPro" id="IPR005863">
    <property type="entry name" value="UDP-N-AcMur_synth"/>
</dbReference>
<dbReference type="GO" id="GO:0005737">
    <property type="term" value="C:cytoplasm"/>
    <property type="evidence" value="ECO:0007669"/>
    <property type="project" value="UniProtKB-SubCell"/>
</dbReference>